<evidence type="ECO:0000313" key="1">
    <source>
        <dbReference type="EMBL" id="KAK3205077.1"/>
    </source>
</evidence>
<sequence>MSTLDVGCGDRFTVLHQVSRDPLLLGRTSLLTVRLKKELIGVYVFTSGGDVSSSQRGDYVTIRGIVEDYATASGQKNKKLFAEIKERVWNKLKRWNTSLFLAGGKKILIKVVIQAIPTYAMSLFMLSKGLILDIHSLWARFWWGGTDEGFEEYVLPGDALLACRGGWDVPLITSTLLNEDTDGILSLPVSTRPNDQLIRHFKKSWNYLVHSGYKVGRELVYRDKPSASGSLEHW</sequence>
<evidence type="ECO:0000313" key="2">
    <source>
        <dbReference type="Proteomes" id="UP001281410"/>
    </source>
</evidence>
<reference evidence="1" key="1">
    <citation type="journal article" date="2023" name="Plant J.">
        <title>Genome sequences and population genomics provide insights into the demographic history, inbreeding, and mutation load of two 'living fossil' tree species of Dipteronia.</title>
        <authorList>
            <person name="Feng Y."/>
            <person name="Comes H.P."/>
            <person name="Chen J."/>
            <person name="Zhu S."/>
            <person name="Lu R."/>
            <person name="Zhang X."/>
            <person name="Li P."/>
            <person name="Qiu J."/>
            <person name="Olsen K.M."/>
            <person name="Qiu Y."/>
        </authorList>
    </citation>
    <scope>NUCLEOTIDE SEQUENCE</scope>
    <source>
        <strain evidence="1">NBL</strain>
    </source>
</reference>
<dbReference type="PANTHER" id="PTHR33116:SF86">
    <property type="entry name" value="REVERSE TRANSCRIPTASE DOMAIN-CONTAINING PROTEIN"/>
    <property type="match status" value="1"/>
</dbReference>
<protein>
    <submittedName>
        <fullName evidence="1">Uncharacterized protein</fullName>
    </submittedName>
</protein>
<dbReference type="EMBL" id="JANJYJ010000006">
    <property type="protein sequence ID" value="KAK3205077.1"/>
    <property type="molecule type" value="Genomic_DNA"/>
</dbReference>
<proteinExistence type="predicted"/>
<gene>
    <name evidence="1" type="ORF">Dsin_019123</name>
</gene>
<dbReference type="Proteomes" id="UP001281410">
    <property type="component" value="Unassembled WGS sequence"/>
</dbReference>
<organism evidence="1 2">
    <name type="scientific">Dipteronia sinensis</name>
    <dbReference type="NCBI Taxonomy" id="43782"/>
    <lineage>
        <taxon>Eukaryota</taxon>
        <taxon>Viridiplantae</taxon>
        <taxon>Streptophyta</taxon>
        <taxon>Embryophyta</taxon>
        <taxon>Tracheophyta</taxon>
        <taxon>Spermatophyta</taxon>
        <taxon>Magnoliopsida</taxon>
        <taxon>eudicotyledons</taxon>
        <taxon>Gunneridae</taxon>
        <taxon>Pentapetalae</taxon>
        <taxon>rosids</taxon>
        <taxon>malvids</taxon>
        <taxon>Sapindales</taxon>
        <taxon>Sapindaceae</taxon>
        <taxon>Hippocastanoideae</taxon>
        <taxon>Acereae</taxon>
        <taxon>Dipteronia</taxon>
    </lineage>
</organism>
<comment type="caution">
    <text evidence="1">The sequence shown here is derived from an EMBL/GenBank/DDBJ whole genome shotgun (WGS) entry which is preliminary data.</text>
</comment>
<dbReference type="AlphaFoldDB" id="A0AAE0E283"/>
<keyword evidence="2" id="KW-1185">Reference proteome</keyword>
<name>A0AAE0E283_9ROSI</name>
<accession>A0AAE0E283</accession>
<dbReference type="PANTHER" id="PTHR33116">
    <property type="entry name" value="REVERSE TRANSCRIPTASE ZINC-BINDING DOMAIN-CONTAINING PROTEIN-RELATED-RELATED"/>
    <property type="match status" value="1"/>
</dbReference>